<protein>
    <submittedName>
        <fullName evidence="4">Peptidoglycan DD-metalloendopeptidase family protein</fullName>
    </submittedName>
</protein>
<dbReference type="AlphaFoldDB" id="A0A841T5R0"/>
<reference evidence="4 5" key="1">
    <citation type="submission" date="2020-08" db="EMBL/GenBank/DDBJ databases">
        <title>Cohnella phylogeny.</title>
        <authorList>
            <person name="Dunlap C."/>
        </authorList>
    </citation>
    <scope>NUCLEOTIDE SEQUENCE [LARGE SCALE GENOMIC DNA]</scope>
    <source>
        <strain evidence="4 5">DSM 25241</strain>
    </source>
</reference>
<feature type="domain" description="M23ase beta-sheet core" evidence="3">
    <location>
        <begin position="240"/>
        <end position="335"/>
    </location>
</feature>
<dbReference type="SUPFAM" id="SSF51261">
    <property type="entry name" value="Duplicated hybrid motif"/>
    <property type="match status" value="1"/>
</dbReference>
<keyword evidence="1" id="KW-0175">Coiled coil</keyword>
<dbReference type="Gene3D" id="2.70.70.10">
    <property type="entry name" value="Glucose Permease (Domain IIA)"/>
    <property type="match status" value="1"/>
</dbReference>
<dbReference type="GO" id="GO:0004222">
    <property type="term" value="F:metalloendopeptidase activity"/>
    <property type="evidence" value="ECO:0007669"/>
    <property type="project" value="TreeGrafter"/>
</dbReference>
<dbReference type="EMBL" id="JACJVQ010000030">
    <property type="protein sequence ID" value="MBB6638196.1"/>
    <property type="molecule type" value="Genomic_DNA"/>
</dbReference>
<evidence type="ECO:0000256" key="1">
    <source>
        <dbReference type="SAM" id="Coils"/>
    </source>
</evidence>
<feature type="coiled-coil region" evidence="1">
    <location>
        <begin position="97"/>
        <end position="131"/>
    </location>
</feature>
<proteinExistence type="predicted"/>
<dbReference type="Proteomes" id="UP000535838">
    <property type="component" value="Unassembled WGS sequence"/>
</dbReference>
<dbReference type="FunFam" id="2.70.70.10:FF:000006">
    <property type="entry name" value="M23 family peptidase"/>
    <property type="match status" value="1"/>
</dbReference>
<dbReference type="PANTHER" id="PTHR21666:SF270">
    <property type="entry name" value="MUREIN HYDROLASE ACTIVATOR ENVC"/>
    <property type="match status" value="1"/>
</dbReference>
<name>A0A841T5R0_9BACL</name>
<dbReference type="InterPro" id="IPR016047">
    <property type="entry name" value="M23ase_b-sheet_dom"/>
</dbReference>
<evidence type="ECO:0000313" key="4">
    <source>
        <dbReference type="EMBL" id="MBB6638196.1"/>
    </source>
</evidence>
<dbReference type="RefSeq" id="WP_185123405.1">
    <property type="nucleotide sequence ID" value="NZ_JACJVQ010000030.1"/>
</dbReference>
<feature type="transmembrane region" description="Helical" evidence="2">
    <location>
        <begin position="28"/>
        <end position="52"/>
    </location>
</feature>
<dbReference type="InterPro" id="IPR011055">
    <property type="entry name" value="Dup_hybrid_motif"/>
</dbReference>
<gene>
    <name evidence="4" type="ORF">H7B67_29040</name>
</gene>
<dbReference type="PANTHER" id="PTHR21666">
    <property type="entry name" value="PEPTIDASE-RELATED"/>
    <property type="match status" value="1"/>
</dbReference>
<keyword evidence="2" id="KW-1133">Transmembrane helix</keyword>
<organism evidence="4 5">
    <name type="scientific">Cohnella thailandensis</name>
    <dbReference type="NCBI Taxonomy" id="557557"/>
    <lineage>
        <taxon>Bacteria</taxon>
        <taxon>Bacillati</taxon>
        <taxon>Bacillota</taxon>
        <taxon>Bacilli</taxon>
        <taxon>Bacillales</taxon>
        <taxon>Paenibacillaceae</taxon>
        <taxon>Cohnella</taxon>
    </lineage>
</organism>
<keyword evidence="5" id="KW-1185">Reference proteome</keyword>
<keyword evidence="2" id="KW-0812">Transmembrane</keyword>
<comment type="caution">
    <text evidence="4">The sequence shown here is derived from an EMBL/GenBank/DDBJ whole genome shotgun (WGS) entry which is preliminary data.</text>
</comment>
<keyword evidence="2" id="KW-0472">Membrane</keyword>
<dbReference type="Pfam" id="PF01551">
    <property type="entry name" value="Peptidase_M23"/>
    <property type="match status" value="1"/>
</dbReference>
<evidence type="ECO:0000259" key="3">
    <source>
        <dbReference type="Pfam" id="PF01551"/>
    </source>
</evidence>
<accession>A0A841T5R0</accession>
<sequence>MRWSRNKITFVLIPDASSPVRRIAVPSYMLAIGATLIPILIILLVLACLMLYRHYDANADQLDYLERKMNDTSSRYEEIVADKNTSIDYLQTKIVVLTEQASAIQRQLDDMDALEAQVRELMGSSSDEEREDEVRASRLDDSARSVAAIREKALADVGMGGEDIPATDEEFQRYLDSSGAKISSLAPALDALEQRLQNIKEDVHEVQEKLDATPSVWPTDSQEITSRFGVRLDPFTRRARFHSGIDFSGNVGDPVYASADGIVTWSRKDSAEGNNIKIDHGNGLVTRYLHLSKLIAEAGDRVEKGELIGELGNTGRSTGPHLHYEVIQYGTAVNPLPYLPSNPNKGSEEFL</sequence>
<dbReference type="CDD" id="cd12797">
    <property type="entry name" value="M23_peptidase"/>
    <property type="match status" value="1"/>
</dbReference>
<evidence type="ECO:0000313" key="5">
    <source>
        <dbReference type="Proteomes" id="UP000535838"/>
    </source>
</evidence>
<dbReference type="InterPro" id="IPR050570">
    <property type="entry name" value="Cell_wall_metabolism_enzyme"/>
</dbReference>
<evidence type="ECO:0000256" key="2">
    <source>
        <dbReference type="SAM" id="Phobius"/>
    </source>
</evidence>